<dbReference type="EMBL" id="JBJQND010000007">
    <property type="protein sequence ID" value="KAL3872439.1"/>
    <property type="molecule type" value="Genomic_DNA"/>
</dbReference>
<feature type="compositionally biased region" description="Polar residues" evidence="12">
    <location>
        <begin position="716"/>
        <end position="752"/>
    </location>
</feature>
<dbReference type="InterPro" id="IPR000626">
    <property type="entry name" value="Ubiquitin-like_dom"/>
</dbReference>
<sequence>MMDVSVKTLDGHNRSYSMPDDVTVKQFKEKIANSINIPVDKQRLIFQGKVLQDEKLLKDYDVNGKVIHVVQRAPPPTSQSSPNGGPRVNVGAEPPVDRPRDGSNVFIGSFTLPSDIIDPTQVQQIIQEAVTGLGDLGRNARVSTRTSTDGAAIDVQINLGQMPADNVESETQQRLNHARRMIRLANETVGRLENSLERLAETEASSNTDSTATSLNQTETSESVTETQSVSVDLPAEAQSTSSGSPMDISETPGTDESLPRQMERTEARTEERTQTTTEARTEERTQTTDLTSNETVQESRTTEPEAQTDTTATSPIRENPAIEDGSQFRTPVTTRDEYQIPEAPIQRRGPLRPSISELGPVLQEAQELNRRMGPYLERFQRIVTEDAVIPENEIPAAQQICNMMAEVLHATSHGYHCLSDLMVDLDHRPPRQLYAALAVPTSTFLPNTIPVQAQISVPVNMSAAAAALQARLASQAATSTTTSTTSTNNQATPSHPPQASSTSTTSNTTSSVPSVPSSTIGSQASGREGRTPVSMPLSNSGSTTTSSNPYVFLEVGPEHITVNSISAHVVTTTERRMESDNDSDGAFVATGTSVSDTNAGNTSTTSTTTTSTTETPVPAELIPQLLQSIAQSAGIPPQDGQHQPIQMNFQPFSHAFSAMSPPPPSMNMRYQFMPPEFGFIPDPFEYQRRTTELISASMQIRPASSDDGDIGNPDGAQTSSSATQTRPTSVSSSGVQTRTNPISSSGTQTPGVQHRAAAFVMPGFPGLPGIMPRAVRPVDPFLSCNSRHFMTQQARNLANESQPQSGETALVDMVGNLMLGLLGQTHGQPAGSSPASATPTEQPSRGIFPGFLPRGMGMPPGMRNPRFVPGYRLGIQRIPAAGRGQRPTTQSTQNPQEPQFVNDLRTLLQHAGEAAVVTIQESQNSVGTTTATTSTSSSNTSSTTATTTTTTQSSTSQPSIARALSDEAFTQLVRGISTVMSQAAMGAAPQVNMAEFLSSLGESYNVPQGEGLINDLMNCVLTHLQITDLLQVFNGIPAPLNRVHVPLQNFVKEEVLQKGEVNAVNIQTHIKRLIERMQDEIRETVAQADVRPNIDFFATLKGFLTSHLMLLMNLIMNTQSGDQSFGTNLYNSVRTFFAELVKLCECCLVRGLPGFQTLLCNRIESLSQGVNPMIQQWMVSMTAQQLASFLPSITVTEQQVSHYIIHCDKPAESATPAAERAAESVLDASSSIPMETELPRVTPGSVELNIGAKEAKPSTGRPNTKPSEGRNSEPETIREAASAVSQASANQGPQEAVNGMEDWMTVVPEDWVPVITRDIQRQRQQRPQNPHSDAYLQGMPPKRRRLMTQDRPVNLGSASEILPDSIRRAVAAAGVEPISSMVNLTNEAAENTELQNAFEEEVCSVVRNRLQDEPDFVPERFPNTNDFCKKANSSKRCNETCL</sequence>
<gene>
    <name evidence="14" type="ORF">ACJMK2_040365</name>
</gene>
<feature type="compositionally biased region" description="Basic and acidic residues" evidence="12">
    <location>
        <begin position="1268"/>
        <end position="1279"/>
    </location>
</feature>
<feature type="region of interest" description="Disordered" evidence="12">
    <location>
        <begin position="703"/>
        <end position="752"/>
    </location>
</feature>
<dbReference type="InterPro" id="IPR029071">
    <property type="entry name" value="Ubiquitin-like_domsf"/>
</dbReference>
<feature type="region of interest" description="Disordered" evidence="12">
    <location>
        <begin position="921"/>
        <end position="960"/>
    </location>
</feature>
<keyword evidence="5" id="KW-0963">Cytoplasm</keyword>
<reference evidence="14 15" key="1">
    <citation type="submission" date="2024-11" db="EMBL/GenBank/DDBJ databases">
        <title>Chromosome-level genome assembly of the freshwater bivalve Anodonta woodiana.</title>
        <authorList>
            <person name="Chen X."/>
        </authorList>
    </citation>
    <scope>NUCLEOTIDE SEQUENCE [LARGE SCALE GENOMIC DNA]</scope>
    <source>
        <strain evidence="14">MN2024</strain>
        <tissue evidence="14">Gills</tissue>
    </source>
</reference>
<feature type="compositionally biased region" description="Low complexity" evidence="12">
    <location>
        <begin position="539"/>
        <end position="549"/>
    </location>
</feature>
<feature type="compositionally biased region" description="Low complexity" evidence="12">
    <location>
        <begin position="480"/>
        <end position="520"/>
    </location>
</feature>
<protein>
    <recommendedName>
        <fullName evidence="11">BCL2-associated athanogene 6</fullName>
    </recommendedName>
</protein>
<feature type="region of interest" description="Disordered" evidence="12">
    <location>
        <begin position="1215"/>
        <end position="1295"/>
    </location>
</feature>
<keyword evidence="9" id="KW-0143">Chaperone</keyword>
<evidence type="ECO:0000313" key="15">
    <source>
        <dbReference type="Proteomes" id="UP001634394"/>
    </source>
</evidence>
<comment type="caution">
    <text evidence="14">The sequence shown here is derived from an EMBL/GenBank/DDBJ whole genome shotgun (WGS) entry which is preliminary data.</text>
</comment>
<evidence type="ECO:0000256" key="6">
    <source>
        <dbReference type="ARBA" id="ARBA00022525"/>
    </source>
</evidence>
<keyword evidence="7" id="KW-0053">Apoptosis</keyword>
<proteinExistence type="predicted"/>
<feature type="compositionally biased region" description="Polar residues" evidence="12">
    <location>
        <begin position="887"/>
        <end position="900"/>
    </location>
</feature>
<dbReference type="GO" id="GO:0005829">
    <property type="term" value="C:cytosol"/>
    <property type="evidence" value="ECO:0007669"/>
    <property type="project" value="UniProtKB-SubCell"/>
</dbReference>
<name>A0ABD3WEU7_SINWO</name>
<feature type="compositionally biased region" description="Low complexity" evidence="12">
    <location>
        <begin position="603"/>
        <end position="616"/>
    </location>
</feature>
<dbReference type="PANTHER" id="PTHR15204:SF0">
    <property type="entry name" value="LARGE PROLINE-RICH PROTEIN BAG6"/>
    <property type="match status" value="1"/>
</dbReference>
<dbReference type="InterPro" id="IPR048926">
    <property type="entry name" value="Bag6_BAGS"/>
</dbReference>
<feature type="compositionally biased region" description="Polar residues" evidence="12">
    <location>
        <begin position="290"/>
        <end position="317"/>
    </location>
</feature>
<feature type="region of interest" description="Disordered" evidence="12">
    <location>
        <begin position="1320"/>
        <end position="1339"/>
    </location>
</feature>
<evidence type="ECO:0000256" key="7">
    <source>
        <dbReference type="ARBA" id="ARBA00022703"/>
    </source>
</evidence>
<feature type="compositionally biased region" description="Basic and acidic residues" evidence="12">
    <location>
        <begin position="258"/>
        <end position="287"/>
    </location>
</feature>
<dbReference type="GO" id="GO:0006915">
    <property type="term" value="P:apoptotic process"/>
    <property type="evidence" value="ECO:0007669"/>
    <property type="project" value="UniProtKB-KW"/>
</dbReference>
<dbReference type="EMBL" id="JBJQND010000007">
    <property type="protein sequence ID" value="KAL3872438.1"/>
    <property type="molecule type" value="Genomic_DNA"/>
</dbReference>
<dbReference type="GO" id="GO:0006325">
    <property type="term" value="P:chromatin organization"/>
    <property type="evidence" value="ECO:0007669"/>
    <property type="project" value="UniProtKB-KW"/>
</dbReference>
<evidence type="ECO:0000256" key="2">
    <source>
        <dbReference type="ARBA" id="ARBA00004514"/>
    </source>
</evidence>
<dbReference type="GO" id="GO:0005634">
    <property type="term" value="C:nucleus"/>
    <property type="evidence" value="ECO:0007669"/>
    <property type="project" value="UniProtKB-SubCell"/>
</dbReference>
<organism evidence="14 15">
    <name type="scientific">Sinanodonta woodiana</name>
    <name type="common">Chinese pond mussel</name>
    <name type="synonym">Anodonta woodiana</name>
    <dbReference type="NCBI Taxonomy" id="1069815"/>
    <lineage>
        <taxon>Eukaryota</taxon>
        <taxon>Metazoa</taxon>
        <taxon>Spiralia</taxon>
        <taxon>Lophotrochozoa</taxon>
        <taxon>Mollusca</taxon>
        <taxon>Bivalvia</taxon>
        <taxon>Autobranchia</taxon>
        <taxon>Heteroconchia</taxon>
        <taxon>Palaeoheterodonta</taxon>
        <taxon>Unionida</taxon>
        <taxon>Unionoidea</taxon>
        <taxon>Unionidae</taxon>
        <taxon>Unioninae</taxon>
        <taxon>Sinanodonta</taxon>
    </lineage>
</organism>
<evidence type="ECO:0000256" key="5">
    <source>
        <dbReference type="ARBA" id="ARBA00022490"/>
    </source>
</evidence>
<dbReference type="InterPro" id="IPR021925">
    <property type="entry name" value="BAG6"/>
</dbReference>
<evidence type="ECO:0000256" key="1">
    <source>
        <dbReference type="ARBA" id="ARBA00004123"/>
    </source>
</evidence>
<dbReference type="Pfam" id="PF20960">
    <property type="entry name" value="Bag6_BAGS"/>
    <property type="match status" value="1"/>
</dbReference>
<dbReference type="Pfam" id="PF00240">
    <property type="entry name" value="ubiquitin"/>
    <property type="match status" value="1"/>
</dbReference>
<keyword evidence="6" id="KW-0964">Secreted</keyword>
<feature type="region of interest" description="Disordered" evidence="12">
    <location>
        <begin position="480"/>
        <end position="550"/>
    </location>
</feature>
<feature type="compositionally biased region" description="Low complexity" evidence="12">
    <location>
        <begin position="1281"/>
        <end position="1290"/>
    </location>
</feature>
<evidence type="ECO:0000256" key="9">
    <source>
        <dbReference type="ARBA" id="ARBA00023186"/>
    </source>
</evidence>
<evidence type="ECO:0000256" key="3">
    <source>
        <dbReference type="ARBA" id="ARBA00004550"/>
    </source>
</evidence>
<dbReference type="GO" id="GO:0005576">
    <property type="term" value="C:extracellular region"/>
    <property type="evidence" value="ECO:0007669"/>
    <property type="project" value="UniProtKB-SubCell"/>
</dbReference>
<evidence type="ECO:0000313" key="14">
    <source>
        <dbReference type="EMBL" id="KAL3872439.1"/>
    </source>
</evidence>
<dbReference type="PROSITE" id="PS50053">
    <property type="entry name" value="UBIQUITIN_2"/>
    <property type="match status" value="1"/>
</dbReference>
<dbReference type="Gene3D" id="3.10.20.90">
    <property type="entry name" value="Phosphatidylinositol 3-kinase Catalytic Subunit, Chain A, domain 1"/>
    <property type="match status" value="1"/>
</dbReference>
<feature type="compositionally biased region" description="Polar residues" evidence="12">
    <location>
        <begin position="826"/>
        <end position="844"/>
    </location>
</feature>
<evidence type="ECO:0000256" key="12">
    <source>
        <dbReference type="SAM" id="MobiDB-lite"/>
    </source>
</evidence>
<feature type="compositionally biased region" description="Low complexity" evidence="12">
    <location>
        <begin position="929"/>
        <end position="958"/>
    </location>
</feature>
<keyword evidence="4" id="KW-0813">Transport</keyword>
<feature type="region of interest" description="Disordered" evidence="12">
    <location>
        <begin position="823"/>
        <end position="846"/>
    </location>
</feature>
<keyword evidence="8" id="KW-0156">Chromatin regulator</keyword>
<comment type="subcellular location">
    <subcellularLocation>
        <location evidence="2">Cytoplasm</location>
        <location evidence="2">Cytosol</location>
    </subcellularLocation>
    <subcellularLocation>
        <location evidence="1">Nucleus</location>
    </subcellularLocation>
    <subcellularLocation>
        <location evidence="3">Secreted</location>
        <location evidence="3">Extracellular exosome</location>
    </subcellularLocation>
</comment>
<feature type="compositionally biased region" description="Polar residues" evidence="12">
    <location>
        <begin position="591"/>
        <end position="602"/>
    </location>
</feature>
<feature type="region of interest" description="Disordered" evidence="12">
    <location>
        <begin position="71"/>
        <end position="102"/>
    </location>
</feature>
<dbReference type="SUPFAM" id="SSF54236">
    <property type="entry name" value="Ubiquitin-like"/>
    <property type="match status" value="1"/>
</dbReference>
<feature type="compositionally biased region" description="Low complexity" evidence="12">
    <location>
        <begin position="217"/>
        <end position="232"/>
    </location>
</feature>
<dbReference type="PANTHER" id="PTHR15204">
    <property type="entry name" value="LARGE PROLINE-RICH PROTEIN BAG6"/>
    <property type="match status" value="1"/>
</dbReference>
<feature type="domain" description="Ubiquitin-like" evidence="13">
    <location>
        <begin position="2"/>
        <end position="63"/>
    </location>
</feature>
<keyword evidence="15" id="KW-1185">Reference proteome</keyword>
<keyword evidence="10" id="KW-0539">Nucleus</keyword>
<dbReference type="Pfam" id="PF12057">
    <property type="entry name" value="BAG6"/>
    <property type="match status" value="1"/>
</dbReference>
<evidence type="ECO:0000256" key="11">
    <source>
        <dbReference type="ARBA" id="ARBA00030033"/>
    </source>
</evidence>
<dbReference type="FunFam" id="3.10.20.90:FF:000154">
    <property type="entry name" value="Large proline-rich protein BAG6"/>
    <property type="match status" value="1"/>
</dbReference>
<evidence type="ECO:0000256" key="10">
    <source>
        <dbReference type="ARBA" id="ARBA00023242"/>
    </source>
</evidence>
<evidence type="ECO:0000256" key="8">
    <source>
        <dbReference type="ARBA" id="ARBA00022853"/>
    </source>
</evidence>
<feature type="region of interest" description="Disordered" evidence="12">
    <location>
        <begin position="881"/>
        <end position="900"/>
    </location>
</feature>
<feature type="region of interest" description="Disordered" evidence="12">
    <location>
        <begin position="574"/>
        <end position="616"/>
    </location>
</feature>
<dbReference type="Proteomes" id="UP001634394">
    <property type="component" value="Unassembled WGS sequence"/>
</dbReference>
<dbReference type="SMART" id="SM00213">
    <property type="entry name" value="UBQ"/>
    <property type="match status" value="1"/>
</dbReference>
<feature type="compositionally biased region" description="Polar residues" evidence="12">
    <location>
        <begin position="203"/>
        <end position="216"/>
    </location>
</feature>
<evidence type="ECO:0000256" key="4">
    <source>
        <dbReference type="ARBA" id="ARBA00022448"/>
    </source>
</evidence>
<dbReference type="CDD" id="cd01809">
    <property type="entry name" value="Ubl_BAG6"/>
    <property type="match status" value="1"/>
</dbReference>
<feature type="region of interest" description="Disordered" evidence="12">
    <location>
        <begin position="200"/>
        <end position="353"/>
    </location>
</feature>
<accession>A0ABD3WEU7</accession>
<evidence type="ECO:0000259" key="13">
    <source>
        <dbReference type="PROSITE" id="PS50053"/>
    </source>
</evidence>